<dbReference type="NCBIfam" id="TIGR03570">
    <property type="entry name" value="NeuD_NnaD"/>
    <property type="match status" value="1"/>
</dbReference>
<dbReference type="CDD" id="cd03360">
    <property type="entry name" value="LbH_AT_putative"/>
    <property type="match status" value="1"/>
</dbReference>
<keyword evidence="3" id="KW-0677">Repeat</keyword>
<keyword evidence="4" id="KW-0012">Acyltransferase</keyword>
<name>A0A1Y2K2C6_9PROT</name>
<dbReference type="STRING" id="1434232.MAIT1_01845"/>
<dbReference type="InterPro" id="IPR050179">
    <property type="entry name" value="Trans_hexapeptide_repeat"/>
</dbReference>
<gene>
    <name evidence="6" type="ORF">MAIT1_01845</name>
</gene>
<dbReference type="InterPro" id="IPR018357">
    <property type="entry name" value="Hexapep_transf_CS"/>
</dbReference>
<organism evidence="6 7">
    <name type="scientific">Magnetofaba australis IT-1</name>
    <dbReference type="NCBI Taxonomy" id="1434232"/>
    <lineage>
        <taxon>Bacteria</taxon>
        <taxon>Pseudomonadati</taxon>
        <taxon>Pseudomonadota</taxon>
        <taxon>Magnetococcia</taxon>
        <taxon>Magnetococcales</taxon>
        <taxon>Magnetococcaceae</taxon>
        <taxon>Magnetofaba</taxon>
    </lineage>
</organism>
<proteinExistence type="inferred from homology"/>
<dbReference type="InterPro" id="IPR011004">
    <property type="entry name" value="Trimer_LpxA-like_sf"/>
</dbReference>
<dbReference type="GO" id="GO:0016746">
    <property type="term" value="F:acyltransferase activity"/>
    <property type="evidence" value="ECO:0007669"/>
    <property type="project" value="UniProtKB-KW"/>
</dbReference>
<feature type="binding site" evidence="5">
    <location>
        <position position="59"/>
    </location>
    <ligand>
        <name>substrate</name>
    </ligand>
</feature>
<dbReference type="Proteomes" id="UP000194003">
    <property type="component" value="Unassembled WGS sequence"/>
</dbReference>
<dbReference type="InterPro" id="IPR020019">
    <property type="entry name" value="AcTrfase_PglD-like"/>
</dbReference>
<dbReference type="InterPro" id="IPR001451">
    <property type="entry name" value="Hexapep"/>
</dbReference>
<dbReference type="SUPFAM" id="SSF51161">
    <property type="entry name" value="Trimeric LpxA-like enzymes"/>
    <property type="match status" value="1"/>
</dbReference>
<evidence type="ECO:0000256" key="2">
    <source>
        <dbReference type="ARBA" id="ARBA00022679"/>
    </source>
</evidence>
<protein>
    <submittedName>
        <fullName evidence="6">Putative hexapeptide transferase</fullName>
    </submittedName>
</protein>
<dbReference type="PANTHER" id="PTHR43300">
    <property type="entry name" value="ACETYLTRANSFERASE"/>
    <property type="match status" value="1"/>
</dbReference>
<feature type="binding site" evidence="5">
    <location>
        <position position="135"/>
    </location>
    <ligand>
        <name>acetyl-CoA</name>
        <dbReference type="ChEBI" id="CHEBI:57288"/>
    </ligand>
</feature>
<dbReference type="Gene3D" id="2.160.10.10">
    <property type="entry name" value="Hexapeptide repeat proteins"/>
    <property type="match status" value="1"/>
</dbReference>
<sequence>MVCACARACGWGARLLGYLAPEPSALMSELKLEHLGDDDALERFAPDQVALLNGIGSVGDPSRRRRAHDAAAAQGFAFPVLTHPTAIIDPTALLSEGAQIMAGAIVQIGARIHAGALINTGARIDHHCFIGDHVHIAPGAVLCGQVTVETGAHVGAGATLIQGVRVGQDALVGAGAVVVGNVSSGMRTIGVPARESAL</sequence>
<comment type="similarity">
    <text evidence="1">Belongs to the transferase hexapeptide repeat family.</text>
</comment>
<evidence type="ECO:0000313" key="7">
    <source>
        <dbReference type="Proteomes" id="UP000194003"/>
    </source>
</evidence>
<keyword evidence="7" id="KW-1185">Reference proteome</keyword>
<accession>A0A1Y2K2C6</accession>
<evidence type="ECO:0000256" key="4">
    <source>
        <dbReference type="ARBA" id="ARBA00023315"/>
    </source>
</evidence>
<dbReference type="PANTHER" id="PTHR43300:SF7">
    <property type="entry name" value="UDP-N-ACETYLBACILLOSAMINE N-ACETYLTRANSFERASE"/>
    <property type="match status" value="1"/>
</dbReference>
<dbReference type="Pfam" id="PF00132">
    <property type="entry name" value="Hexapep"/>
    <property type="match status" value="1"/>
</dbReference>
<dbReference type="AlphaFoldDB" id="A0A1Y2K2C6"/>
<evidence type="ECO:0000256" key="5">
    <source>
        <dbReference type="PIRSR" id="PIRSR620019-2"/>
    </source>
</evidence>
<comment type="caution">
    <text evidence="6">The sequence shown here is derived from an EMBL/GenBank/DDBJ whole genome shotgun (WGS) entry which is preliminary data.</text>
</comment>
<dbReference type="PROSITE" id="PS00101">
    <property type="entry name" value="HEXAPEP_TRANSFERASES"/>
    <property type="match status" value="1"/>
</dbReference>
<reference evidence="6 7" key="1">
    <citation type="journal article" date="2016" name="BMC Genomics">
        <title>Combined genomic and structural analyses of a cultured magnetotactic bacterium reveals its niche adaptation to a dynamic environment.</title>
        <authorList>
            <person name="Araujo A.C."/>
            <person name="Morillo V."/>
            <person name="Cypriano J."/>
            <person name="Teixeira L.C."/>
            <person name="Leao P."/>
            <person name="Lyra S."/>
            <person name="Almeida L.G."/>
            <person name="Bazylinski D.A."/>
            <person name="Vasconcellos A.T."/>
            <person name="Abreu F."/>
            <person name="Lins U."/>
        </authorList>
    </citation>
    <scope>NUCLEOTIDE SEQUENCE [LARGE SCALE GENOMIC DNA]</scope>
    <source>
        <strain evidence="6 7">IT-1</strain>
    </source>
</reference>
<evidence type="ECO:0000256" key="1">
    <source>
        <dbReference type="ARBA" id="ARBA00007274"/>
    </source>
</evidence>
<dbReference type="EMBL" id="LVJN01000020">
    <property type="protein sequence ID" value="OSM01807.1"/>
    <property type="molecule type" value="Genomic_DNA"/>
</dbReference>
<keyword evidence="2 6" id="KW-0808">Transferase</keyword>
<evidence type="ECO:0000256" key="3">
    <source>
        <dbReference type="ARBA" id="ARBA00022737"/>
    </source>
</evidence>
<evidence type="ECO:0000313" key="6">
    <source>
        <dbReference type="EMBL" id="OSM01807.1"/>
    </source>
</evidence>